<protein>
    <submittedName>
        <fullName evidence="1">Uncharacterized protein</fullName>
    </submittedName>
</protein>
<accession>A0A8S9N3U0</accession>
<organism evidence="1 2">
    <name type="scientific">Brassica cretica</name>
    <name type="common">Mustard</name>
    <dbReference type="NCBI Taxonomy" id="69181"/>
    <lineage>
        <taxon>Eukaryota</taxon>
        <taxon>Viridiplantae</taxon>
        <taxon>Streptophyta</taxon>
        <taxon>Embryophyta</taxon>
        <taxon>Tracheophyta</taxon>
        <taxon>Spermatophyta</taxon>
        <taxon>Magnoliopsida</taxon>
        <taxon>eudicotyledons</taxon>
        <taxon>Gunneridae</taxon>
        <taxon>Pentapetalae</taxon>
        <taxon>rosids</taxon>
        <taxon>malvids</taxon>
        <taxon>Brassicales</taxon>
        <taxon>Brassicaceae</taxon>
        <taxon>Brassiceae</taxon>
        <taxon>Brassica</taxon>
    </lineage>
</organism>
<proteinExistence type="predicted"/>
<evidence type="ECO:0000313" key="2">
    <source>
        <dbReference type="Proteomes" id="UP000712600"/>
    </source>
</evidence>
<sequence length="70" mass="7733">MVVDNKDSVGLGAIDGENVVEQNVVSDLLHEFEVLEVRNPTDARFTFQQLPLTVESSRFEVGLSGKELTI</sequence>
<gene>
    <name evidence="1" type="ORF">F2Q69_00055127</name>
</gene>
<name>A0A8S9N3U0_BRACR</name>
<dbReference type="Proteomes" id="UP000712600">
    <property type="component" value="Unassembled WGS sequence"/>
</dbReference>
<evidence type="ECO:0000313" key="1">
    <source>
        <dbReference type="EMBL" id="KAF3489956.1"/>
    </source>
</evidence>
<reference evidence="1" key="1">
    <citation type="submission" date="2019-12" db="EMBL/GenBank/DDBJ databases">
        <title>Genome sequencing and annotation of Brassica cretica.</title>
        <authorList>
            <person name="Studholme D.J."/>
            <person name="Sarris P."/>
        </authorList>
    </citation>
    <scope>NUCLEOTIDE SEQUENCE</scope>
    <source>
        <strain evidence="1">PFS-109/04</strain>
        <tissue evidence="1">Leaf</tissue>
    </source>
</reference>
<comment type="caution">
    <text evidence="1">The sequence shown here is derived from an EMBL/GenBank/DDBJ whole genome shotgun (WGS) entry which is preliminary data.</text>
</comment>
<dbReference type="AlphaFoldDB" id="A0A8S9N3U0"/>
<dbReference type="EMBL" id="QGKX02002183">
    <property type="protein sequence ID" value="KAF3489956.1"/>
    <property type="molecule type" value="Genomic_DNA"/>
</dbReference>